<name>A0A6J6ABW4_9ZZZZ</name>
<dbReference type="AlphaFoldDB" id="A0A6J6ABW4"/>
<sequence>MYTAVSTPDGPMDLYVALPDHEPRGGIVVIQEAFGVTAHIESVCELLAAAGHVAVAPELFHRQDRRVFPYDDIPAVMPAMGALTLEGIDADLDAAFAHLAALGFAPSQTGIVGFCMGGSVTLYAAGTRRLGAAVTFYGGGIAKGRFGLPAGLESGAALCSPWLGLYGDRDLSIPIDDVEQLRAVAAECAVDSDVVRYANGLHGFNCDDRPDVFDAEIAASARERMVEWFDRHLARV</sequence>
<evidence type="ECO:0000313" key="5">
    <source>
        <dbReference type="EMBL" id="CAB4849329.1"/>
    </source>
</evidence>
<evidence type="ECO:0000313" key="4">
    <source>
        <dbReference type="EMBL" id="CAB4833538.1"/>
    </source>
</evidence>
<dbReference type="GO" id="GO:0016787">
    <property type="term" value="F:hydrolase activity"/>
    <property type="evidence" value="ECO:0007669"/>
    <property type="project" value="InterPro"/>
</dbReference>
<accession>A0A6J6ABW4</accession>
<evidence type="ECO:0000313" key="7">
    <source>
        <dbReference type="EMBL" id="CAB5003175.1"/>
    </source>
</evidence>
<proteinExistence type="predicted"/>
<dbReference type="PANTHER" id="PTHR46623:SF6">
    <property type="entry name" value="ALPHA_BETA-HYDROLASES SUPERFAMILY PROTEIN"/>
    <property type="match status" value="1"/>
</dbReference>
<dbReference type="Gene3D" id="3.40.50.1820">
    <property type="entry name" value="alpha/beta hydrolase"/>
    <property type="match status" value="1"/>
</dbReference>
<feature type="domain" description="Dienelactone hydrolase" evidence="1">
    <location>
        <begin position="12"/>
        <end position="232"/>
    </location>
</feature>
<organism evidence="2">
    <name type="scientific">freshwater metagenome</name>
    <dbReference type="NCBI Taxonomy" id="449393"/>
    <lineage>
        <taxon>unclassified sequences</taxon>
        <taxon>metagenomes</taxon>
        <taxon>ecological metagenomes</taxon>
    </lineage>
</organism>
<dbReference type="EMBL" id="CAFBMT010000008">
    <property type="protein sequence ID" value="CAB4933654.1"/>
    <property type="molecule type" value="Genomic_DNA"/>
</dbReference>
<dbReference type="EMBL" id="CAFAAV010000228">
    <property type="protein sequence ID" value="CAB4833538.1"/>
    <property type="molecule type" value="Genomic_DNA"/>
</dbReference>
<evidence type="ECO:0000259" key="1">
    <source>
        <dbReference type="Pfam" id="PF01738"/>
    </source>
</evidence>
<dbReference type="EMBL" id="CAFBIY010000036">
    <property type="protein sequence ID" value="CAB4849329.1"/>
    <property type="molecule type" value="Genomic_DNA"/>
</dbReference>
<dbReference type="SUPFAM" id="SSF53474">
    <property type="entry name" value="alpha/beta-Hydrolases"/>
    <property type="match status" value="1"/>
</dbReference>
<evidence type="ECO:0000313" key="3">
    <source>
        <dbReference type="EMBL" id="CAB4750720.1"/>
    </source>
</evidence>
<dbReference type="PANTHER" id="PTHR46623">
    <property type="entry name" value="CARBOXYMETHYLENEBUTENOLIDASE-RELATED"/>
    <property type="match status" value="1"/>
</dbReference>
<protein>
    <submittedName>
        <fullName evidence="2">Unannotated protein</fullName>
    </submittedName>
</protein>
<dbReference type="InterPro" id="IPR051049">
    <property type="entry name" value="Dienelactone_hydrolase-like"/>
</dbReference>
<reference evidence="2" key="1">
    <citation type="submission" date="2020-05" db="EMBL/GenBank/DDBJ databases">
        <authorList>
            <person name="Chiriac C."/>
            <person name="Salcher M."/>
            <person name="Ghai R."/>
            <person name="Kavagutti S V."/>
        </authorList>
    </citation>
    <scope>NUCLEOTIDE SEQUENCE</scope>
</reference>
<dbReference type="InterPro" id="IPR029058">
    <property type="entry name" value="AB_hydrolase_fold"/>
</dbReference>
<evidence type="ECO:0000313" key="6">
    <source>
        <dbReference type="EMBL" id="CAB4933654.1"/>
    </source>
</evidence>
<gene>
    <name evidence="3" type="ORF">UFOPK2656_03524</name>
    <name evidence="4" type="ORF">UFOPK3099_02361</name>
    <name evidence="5" type="ORF">UFOPK3267_00899</name>
    <name evidence="6" type="ORF">UFOPK3651_01647</name>
    <name evidence="7" type="ORF">UFOPK3931_02299</name>
    <name evidence="2" type="ORF">UFOPK4189_03440</name>
</gene>
<dbReference type="EMBL" id="CAFBOL010000076">
    <property type="protein sequence ID" value="CAB5003175.1"/>
    <property type="molecule type" value="Genomic_DNA"/>
</dbReference>
<evidence type="ECO:0000313" key="2">
    <source>
        <dbReference type="EMBL" id="CAB4365698.1"/>
    </source>
</evidence>
<dbReference type="EMBL" id="CAEZYF010000042">
    <property type="protein sequence ID" value="CAB4750720.1"/>
    <property type="molecule type" value="Genomic_DNA"/>
</dbReference>
<dbReference type="Pfam" id="PF01738">
    <property type="entry name" value="DLH"/>
    <property type="match status" value="1"/>
</dbReference>
<dbReference type="EMBL" id="CAESGF010000041">
    <property type="protein sequence ID" value="CAB4365698.1"/>
    <property type="molecule type" value="Genomic_DNA"/>
</dbReference>
<dbReference type="InterPro" id="IPR002925">
    <property type="entry name" value="Dienelactn_hydro"/>
</dbReference>